<dbReference type="EMBL" id="KK786472">
    <property type="protein sequence ID" value="KDO39567.1"/>
    <property type="molecule type" value="Genomic_DNA"/>
</dbReference>
<name>A0A067DKM4_CITSI</name>
<dbReference type="Proteomes" id="UP000027120">
    <property type="component" value="Unassembled WGS sequence"/>
</dbReference>
<feature type="region of interest" description="Disordered" evidence="1">
    <location>
        <begin position="89"/>
        <end position="109"/>
    </location>
</feature>
<keyword evidence="3" id="KW-1185">Reference proteome</keyword>
<accession>A0A067DKM4</accession>
<evidence type="ECO:0000256" key="1">
    <source>
        <dbReference type="SAM" id="MobiDB-lite"/>
    </source>
</evidence>
<protein>
    <submittedName>
        <fullName evidence="2">Uncharacterized protein</fullName>
    </submittedName>
</protein>
<gene>
    <name evidence="2" type="ORF">CISIN_1g031798mg</name>
</gene>
<proteinExistence type="predicted"/>
<sequence length="153" mass="17099">MDDRPGSPPFELNKIEFPPFTPEDYVFDPTLCSCPKPTNVYFSDPPKWEVLKDYANGIYMPEGYVFKDNCPPYELGPLQNLPEGFDFIGDCPPNGLAPKPEPGPEPDEHDICSKYMRTMTSWKATKIKHTPKYKSTDSPAGILLGPLSATTIP</sequence>
<dbReference type="AlphaFoldDB" id="A0A067DKM4"/>
<evidence type="ECO:0000313" key="2">
    <source>
        <dbReference type="EMBL" id="KDO39567.1"/>
    </source>
</evidence>
<reference evidence="2 3" key="1">
    <citation type="submission" date="2014-04" db="EMBL/GenBank/DDBJ databases">
        <authorList>
            <consortium name="International Citrus Genome Consortium"/>
            <person name="Gmitter F."/>
            <person name="Chen C."/>
            <person name="Farmerie W."/>
            <person name="Harkins T."/>
            <person name="Desany B."/>
            <person name="Mohiuddin M."/>
            <person name="Kodira C."/>
            <person name="Borodovsky M."/>
            <person name="Lomsadze A."/>
            <person name="Burns P."/>
            <person name="Jenkins J."/>
            <person name="Prochnik S."/>
            <person name="Shu S."/>
            <person name="Chapman J."/>
            <person name="Pitluck S."/>
            <person name="Schmutz J."/>
            <person name="Rokhsar D."/>
        </authorList>
    </citation>
    <scope>NUCLEOTIDE SEQUENCE</scope>
</reference>
<evidence type="ECO:0000313" key="3">
    <source>
        <dbReference type="Proteomes" id="UP000027120"/>
    </source>
</evidence>
<organism evidence="2 3">
    <name type="scientific">Citrus sinensis</name>
    <name type="common">Sweet orange</name>
    <name type="synonym">Citrus aurantium var. sinensis</name>
    <dbReference type="NCBI Taxonomy" id="2711"/>
    <lineage>
        <taxon>Eukaryota</taxon>
        <taxon>Viridiplantae</taxon>
        <taxon>Streptophyta</taxon>
        <taxon>Embryophyta</taxon>
        <taxon>Tracheophyta</taxon>
        <taxon>Spermatophyta</taxon>
        <taxon>Magnoliopsida</taxon>
        <taxon>eudicotyledons</taxon>
        <taxon>Gunneridae</taxon>
        <taxon>Pentapetalae</taxon>
        <taxon>rosids</taxon>
        <taxon>malvids</taxon>
        <taxon>Sapindales</taxon>
        <taxon>Rutaceae</taxon>
        <taxon>Aurantioideae</taxon>
        <taxon>Citrus</taxon>
    </lineage>
</organism>